<proteinExistence type="predicted"/>
<organism evidence="1 2">
    <name type="scientific">Adineta ricciae</name>
    <name type="common">Rotifer</name>
    <dbReference type="NCBI Taxonomy" id="249248"/>
    <lineage>
        <taxon>Eukaryota</taxon>
        <taxon>Metazoa</taxon>
        <taxon>Spiralia</taxon>
        <taxon>Gnathifera</taxon>
        <taxon>Rotifera</taxon>
        <taxon>Eurotatoria</taxon>
        <taxon>Bdelloidea</taxon>
        <taxon>Adinetida</taxon>
        <taxon>Adinetidae</taxon>
        <taxon>Adineta</taxon>
    </lineage>
</organism>
<dbReference type="OrthoDB" id="9990174at2759"/>
<reference evidence="1" key="1">
    <citation type="submission" date="2021-02" db="EMBL/GenBank/DDBJ databases">
        <authorList>
            <person name="Nowell W R."/>
        </authorList>
    </citation>
    <scope>NUCLEOTIDE SEQUENCE</scope>
</reference>
<accession>A0A814I8Z5</accession>
<name>A0A814I8Z5_ADIRI</name>
<dbReference type="Proteomes" id="UP000663852">
    <property type="component" value="Unassembled WGS sequence"/>
</dbReference>
<dbReference type="EMBL" id="CAJNOJ010000068">
    <property type="protein sequence ID" value="CAF1020355.1"/>
    <property type="molecule type" value="Genomic_DNA"/>
</dbReference>
<protein>
    <submittedName>
        <fullName evidence="1">Uncharacterized protein</fullName>
    </submittedName>
</protein>
<evidence type="ECO:0000313" key="1">
    <source>
        <dbReference type="EMBL" id="CAF1020355.1"/>
    </source>
</evidence>
<dbReference type="AlphaFoldDB" id="A0A814I8Z5"/>
<gene>
    <name evidence="1" type="ORF">EDS130_LOCUS15859</name>
</gene>
<comment type="caution">
    <text evidence="1">The sequence shown here is derived from an EMBL/GenBank/DDBJ whole genome shotgun (WGS) entry which is preliminary data.</text>
</comment>
<evidence type="ECO:0000313" key="2">
    <source>
        <dbReference type="Proteomes" id="UP000663852"/>
    </source>
</evidence>
<sequence length="216" mass="24822">MCNRNIIAPSFIATGNSNHISSMHPTGTEYKNTQFQFSVVLPKDWHSKGLVDMFEQLERETYPFTPQSHKSLEERYQEGLEEVLPLFTFSKNNSDATDEKLVPTIQAMAYNKLQISESLTDCDFLQLIQKGIEASHTNGISKLTNNCESFWLNGIHYASQMSHMKTNKIGPIIKQQRFAAHVLKTHVLYMVLNYFDEDQRLQLLDIVNSLKFTGNR</sequence>